<dbReference type="EMBL" id="JAELXT010000019">
    <property type="protein sequence ID" value="MBJ6126987.1"/>
    <property type="molecule type" value="Genomic_DNA"/>
</dbReference>
<gene>
    <name evidence="2" type="ORF">JAO75_16415</name>
</gene>
<protein>
    <submittedName>
        <fullName evidence="2">Uncharacterized protein</fullName>
    </submittedName>
</protein>
<evidence type="ECO:0000313" key="2">
    <source>
        <dbReference type="EMBL" id="MBJ6126987.1"/>
    </source>
</evidence>
<comment type="caution">
    <text evidence="2">The sequence shown here is derived from an EMBL/GenBank/DDBJ whole genome shotgun (WGS) entry which is preliminary data.</text>
</comment>
<keyword evidence="3" id="KW-1185">Reference proteome</keyword>
<name>A0ABS0Y3V3_9HYPH</name>
<proteinExistence type="predicted"/>
<feature type="region of interest" description="Disordered" evidence="1">
    <location>
        <begin position="36"/>
        <end position="57"/>
    </location>
</feature>
<feature type="compositionally biased region" description="Polar residues" evidence="1">
    <location>
        <begin position="36"/>
        <end position="51"/>
    </location>
</feature>
<evidence type="ECO:0000313" key="3">
    <source>
        <dbReference type="Proteomes" id="UP000620670"/>
    </source>
</evidence>
<dbReference type="RefSeq" id="WP_199050218.1">
    <property type="nucleotide sequence ID" value="NZ_JAELXT010000019.1"/>
</dbReference>
<reference evidence="3" key="1">
    <citation type="submission" date="2020-12" db="EMBL/GenBank/DDBJ databases">
        <title>Hymenobacter sp.</title>
        <authorList>
            <person name="Kim M.K."/>
        </authorList>
    </citation>
    <scope>NUCLEOTIDE SEQUENCE [LARGE SCALE GENOMIC DNA]</scope>
    <source>
        <strain evidence="3">BT325</strain>
    </source>
</reference>
<sequence>MQSPKTDDFRLEQGDGTIIVTFTPDGRSYTFPVHENQVSEPTVSPAQTNASDYADDDVRRTATELARLALKGAP</sequence>
<organism evidence="2 3">
    <name type="scientific">Microvirga splendida</name>
    <dbReference type="NCBI Taxonomy" id="2795727"/>
    <lineage>
        <taxon>Bacteria</taxon>
        <taxon>Pseudomonadati</taxon>
        <taxon>Pseudomonadota</taxon>
        <taxon>Alphaproteobacteria</taxon>
        <taxon>Hyphomicrobiales</taxon>
        <taxon>Methylobacteriaceae</taxon>
        <taxon>Microvirga</taxon>
    </lineage>
</organism>
<accession>A0ABS0Y3V3</accession>
<dbReference type="Proteomes" id="UP000620670">
    <property type="component" value="Unassembled WGS sequence"/>
</dbReference>
<evidence type="ECO:0000256" key="1">
    <source>
        <dbReference type="SAM" id="MobiDB-lite"/>
    </source>
</evidence>